<feature type="region of interest" description="Disordered" evidence="4">
    <location>
        <begin position="95"/>
        <end position="121"/>
    </location>
</feature>
<keyword evidence="1" id="KW-0805">Transcription regulation</keyword>
<evidence type="ECO:0000256" key="3">
    <source>
        <dbReference type="ARBA" id="ARBA00023163"/>
    </source>
</evidence>
<evidence type="ECO:0000313" key="7">
    <source>
        <dbReference type="Proteomes" id="UP000295680"/>
    </source>
</evidence>
<feature type="domain" description="HTH luxR-type" evidence="5">
    <location>
        <begin position="111"/>
        <end position="176"/>
    </location>
</feature>
<feature type="compositionally biased region" description="Basic and acidic residues" evidence="4">
    <location>
        <begin position="193"/>
        <end position="211"/>
    </location>
</feature>
<proteinExistence type="predicted"/>
<dbReference type="SMART" id="SM00421">
    <property type="entry name" value="HTH_LUXR"/>
    <property type="match status" value="1"/>
</dbReference>
<dbReference type="PRINTS" id="PR00038">
    <property type="entry name" value="HTHLUXR"/>
</dbReference>
<gene>
    <name evidence="6" type="ORF">EV192_1098</name>
</gene>
<accession>A0A4R2JBF6</accession>
<organism evidence="6 7">
    <name type="scientific">Actinocrispum wychmicini</name>
    <dbReference type="NCBI Taxonomy" id="1213861"/>
    <lineage>
        <taxon>Bacteria</taxon>
        <taxon>Bacillati</taxon>
        <taxon>Actinomycetota</taxon>
        <taxon>Actinomycetes</taxon>
        <taxon>Pseudonocardiales</taxon>
        <taxon>Pseudonocardiaceae</taxon>
        <taxon>Actinocrispum</taxon>
    </lineage>
</organism>
<evidence type="ECO:0000256" key="1">
    <source>
        <dbReference type="ARBA" id="ARBA00023015"/>
    </source>
</evidence>
<dbReference type="GO" id="GO:0006355">
    <property type="term" value="P:regulation of DNA-templated transcription"/>
    <property type="evidence" value="ECO:0007669"/>
    <property type="project" value="InterPro"/>
</dbReference>
<sequence>MFLDAGFKVVGTRTSSVEQASWLADVFMIDPLAVVDEDPVAFVSAASKLSPVLVLTSGRYPNVKAYGEAGALGLVDRNSETHVFITAVRSVMSGNRFTGDTPEPPLPDRTSAPAQTELSPREEQVLAQIAHGLTHSQIARKLGISRHTVDTYVKRIRAKIDAGNKAELTRAAILGQFSGSGSWPGRPVPRRAPVGERGRGDGHGEQSERGRQPGAPRASYGPLPCPTPYLPMTVSGLFW</sequence>
<name>A0A4R2JBF6_9PSEU</name>
<dbReference type="InterPro" id="IPR016032">
    <property type="entry name" value="Sig_transdc_resp-reg_C-effctor"/>
</dbReference>
<protein>
    <submittedName>
        <fullName evidence="6">DNA-binding NarL/FixJ family response regulator</fullName>
    </submittedName>
</protein>
<evidence type="ECO:0000313" key="6">
    <source>
        <dbReference type="EMBL" id="TCO54028.1"/>
    </source>
</evidence>
<reference evidence="6 7" key="1">
    <citation type="submission" date="2019-03" db="EMBL/GenBank/DDBJ databases">
        <title>Genomic Encyclopedia of Type Strains, Phase IV (KMG-IV): sequencing the most valuable type-strain genomes for metagenomic binning, comparative biology and taxonomic classification.</title>
        <authorList>
            <person name="Goeker M."/>
        </authorList>
    </citation>
    <scope>NUCLEOTIDE SEQUENCE [LARGE SCALE GENOMIC DNA]</scope>
    <source>
        <strain evidence="6 7">DSM 45934</strain>
    </source>
</reference>
<dbReference type="InterPro" id="IPR000792">
    <property type="entry name" value="Tscrpt_reg_LuxR_C"/>
</dbReference>
<keyword evidence="2 6" id="KW-0238">DNA-binding</keyword>
<keyword evidence="3" id="KW-0804">Transcription</keyword>
<dbReference type="Pfam" id="PF00196">
    <property type="entry name" value="GerE"/>
    <property type="match status" value="1"/>
</dbReference>
<evidence type="ECO:0000259" key="5">
    <source>
        <dbReference type="PROSITE" id="PS50043"/>
    </source>
</evidence>
<dbReference type="Proteomes" id="UP000295680">
    <property type="component" value="Unassembled WGS sequence"/>
</dbReference>
<dbReference type="PANTHER" id="PTHR44688:SF16">
    <property type="entry name" value="DNA-BINDING TRANSCRIPTIONAL ACTIVATOR DEVR_DOSR"/>
    <property type="match status" value="1"/>
</dbReference>
<dbReference type="AlphaFoldDB" id="A0A4R2JBF6"/>
<dbReference type="PROSITE" id="PS50043">
    <property type="entry name" value="HTH_LUXR_2"/>
    <property type="match status" value="1"/>
</dbReference>
<evidence type="ECO:0000256" key="2">
    <source>
        <dbReference type="ARBA" id="ARBA00023125"/>
    </source>
</evidence>
<dbReference type="SUPFAM" id="SSF46894">
    <property type="entry name" value="C-terminal effector domain of the bipartite response regulators"/>
    <property type="match status" value="1"/>
</dbReference>
<dbReference type="PANTHER" id="PTHR44688">
    <property type="entry name" value="DNA-BINDING TRANSCRIPTIONAL ACTIVATOR DEVR_DOSR"/>
    <property type="match status" value="1"/>
</dbReference>
<feature type="region of interest" description="Disordered" evidence="4">
    <location>
        <begin position="176"/>
        <end position="224"/>
    </location>
</feature>
<dbReference type="GO" id="GO:0003677">
    <property type="term" value="F:DNA binding"/>
    <property type="evidence" value="ECO:0007669"/>
    <property type="project" value="UniProtKB-KW"/>
</dbReference>
<evidence type="ECO:0000256" key="4">
    <source>
        <dbReference type="SAM" id="MobiDB-lite"/>
    </source>
</evidence>
<dbReference type="Gene3D" id="1.10.10.10">
    <property type="entry name" value="Winged helix-like DNA-binding domain superfamily/Winged helix DNA-binding domain"/>
    <property type="match status" value="1"/>
</dbReference>
<dbReference type="EMBL" id="SLWS01000009">
    <property type="protein sequence ID" value="TCO54028.1"/>
    <property type="molecule type" value="Genomic_DNA"/>
</dbReference>
<comment type="caution">
    <text evidence="6">The sequence shown here is derived from an EMBL/GenBank/DDBJ whole genome shotgun (WGS) entry which is preliminary data.</text>
</comment>
<dbReference type="InterPro" id="IPR036388">
    <property type="entry name" value="WH-like_DNA-bd_sf"/>
</dbReference>
<dbReference type="CDD" id="cd06170">
    <property type="entry name" value="LuxR_C_like"/>
    <property type="match status" value="1"/>
</dbReference>
<keyword evidence="7" id="KW-1185">Reference proteome</keyword>